<dbReference type="InterPro" id="IPR029058">
    <property type="entry name" value="AB_hydrolase_fold"/>
</dbReference>
<keyword evidence="4" id="KW-0378">Hydrolase</keyword>
<evidence type="ECO:0000256" key="1">
    <source>
        <dbReference type="ARBA" id="ARBA00038097"/>
    </source>
</evidence>
<dbReference type="Gene3D" id="3.40.50.1820">
    <property type="entry name" value="alpha/beta hydrolase"/>
    <property type="match status" value="1"/>
</dbReference>
<evidence type="ECO:0000259" key="3">
    <source>
        <dbReference type="Pfam" id="PF00561"/>
    </source>
</evidence>
<accession>A0A433QGB2</accession>
<dbReference type="GO" id="GO:0052689">
    <property type="term" value="F:carboxylic ester hydrolase activity"/>
    <property type="evidence" value="ECO:0007669"/>
    <property type="project" value="TreeGrafter"/>
</dbReference>
<gene>
    <name evidence="4" type="ORF">BC938DRAFT_481401</name>
</gene>
<dbReference type="AlphaFoldDB" id="A0A433QGB2"/>
<keyword evidence="5" id="KW-1185">Reference proteome</keyword>
<feature type="domain" description="AB hydrolase-1" evidence="3">
    <location>
        <begin position="2"/>
        <end position="208"/>
    </location>
</feature>
<reference evidence="4 5" key="1">
    <citation type="journal article" date="2018" name="New Phytol.">
        <title>Phylogenomics of Endogonaceae and evolution of mycorrhizas within Mucoromycota.</title>
        <authorList>
            <person name="Chang Y."/>
            <person name="Desiro A."/>
            <person name="Na H."/>
            <person name="Sandor L."/>
            <person name="Lipzen A."/>
            <person name="Clum A."/>
            <person name="Barry K."/>
            <person name="Grigoriev I.V."/>
            <person name="Martin F.M."/>
            <person name="Stajich J.E."/>
            <person name="Smith M.E."/>
            <person name="Bonito G."/>
            <person name="Spatafora J.W."/>
        </authorList>
    </citation>
    <scope>NUCLEOTIDE SEQUENCE [LARGE SCALE GENOMIC DNA]</scope>
    <source>
        <strain evidence="4 5">AD002</strain>
    </source>
</reference>
<dbReference type="GO" id="GO:0006654">
    <property type="term" value="P:phosphatidic acid biosynthetic process"/>
    <property type="evidence" value="ECO:0007669"/>
    <property type="project" value="TreeGrafter"/>
</dbReference>
<dbReference type="EMBL" id="RBNJ01006074">
    <property type="protein sequence ID" value="RUS28823.1"/>
    <property type="molecule type" value="Genomic_DNA"/>
</dbReference>
<dbReference type="PANTHER" id="PTHR42886:SF29">
    <property type="entry name" value="PUMMELIG, ISOFORM A"/>
    <property type="match status" value="1"/>
</dbReference>
<comment type="similarity">
    <text evidence="1">Belongs to the peptidase S33 family. ABHD4/ABHD5 subfamily.</text>
</comment>
<dbReference type="InterPro" id="IPR000073">
    <property type="entry name" value="AB_hydrolase_1"/>
</dbReference>
<protein>
    <submittedName>
        <fullName evidence="4">Alpha/Beta hydrolase protein</fullName>
    </submittedName>
</protein>
<dbReference type="GO" id="GO:0042171">
    <property type="term" value="F:lysophosphatidic acid acyltransferase activity"/>
    <property type="evidence" value="ECO:0007669"/>
    <property type="project" value="TreeGrafter"/>
</dbReference>
<dbReference type="GO" id="GO:0005739">
    <property type="term" value="C:mitochondrion"/>
    <property type="evidence" value="ECO:0007669"/>
    <property type="project" value="TreeGrafter"/>
</dbReference>
<name>A0A433QGB2_9FUNG</name>
<dbReference type="GO" id="GO:0055088">
    <property type="term" value="P:lipid homeostasis"/>
    <property type="evidence" value="ECO:0007669"/>
    <property type="project" value="TreeGrafter"/>
</dbReference>
<dbReference type="Proteomes" id="UP000274822">
    <property type="component" value="Unassembled WGS sequence"/>
</dbReference>
<dbReference type="PANTHER" id="PTHR42886">
    <property type="entry name" value="RE40534P-RELATED"/>
    <property type="match status" value="1"/>
</dbReference>
<sequence>MTLLGHSMGGYFATCYALKYPERVERLILVSPDQAAEIHATTQAITATDPAHLPAEDESRGAKPYQLPPSAQPRGRRIPGWARYLWNLNITPMLIMRMSGPFGPSLINEYTSRRFAHLGEGEQHDLYHISSLPGSGEYALAAILAPGAYARTPLINRLKDIKMPTTFMYGQQDWMDYKAAERAREFMGVPTKVLRIPEAGHHLYLDNPKDFDAAVVTEMFEAAAQAEASK</sequence>
<organism evidence="4 5">
    <name type="scientific">Jimgerdemannia flammicorona</name>
    <dbReference type="NCBI Taxonomy" id="994334"/>
    <lineage>
        <taxon>Eukaryota</taxon>
        <taxon>Fungi</taxon>
        <taxon>Fungi incertae sedis</taxon>
        <taxon>Mucoromycota</taxon>
        <taxon>Mucoromycotina</taxon>
        <taxon>Endogonomycetes</taxon>
        <taxon>Endogonales</taxon>
        <taxon>Endogonaceae</taxon>
        <taxon>Jimgerdemannia</taxon>
    </lineage>
</organism>
<dbReference type="Pfam" id="PF00561">
    <property type="entry name" value="Abhydrolase_1"/>
    <property type="match status" value="1"/>
</dbReference>
<dbReference type="SUPFAM" id="SSF53474">
    <property type="entry name" value="alpha/beta-Hydrolases"/>
    <property type="match status" value="1"/>
</dbReference>
<evidence type="ECO:0000313" key="4">
    <source>
        <dbReference type="EMBL" id="RUS28823.1"/>
    </source>
</evidence>
<comment type="caution">
    <text evidence="4">The sequence shown here is derived from an EMBL/GenBank/DDBJ whole genome shotgun (WGS) entry which is preliminary data.</text>
</comment>
<feature type="region of interest" description="Disordered" evidence="2">
    <location>
        <begin position="46"/>
        <end position="74"/>
    </location>
</feature>
<dbReference type="PRINTS" id="PR00111">
    <property type="entry name" value="ABHYDROLASE"/>
</dbReference>
<evidence type="ECO:0000313" key="5">
    <source>
        <dbReference type="Proteomes" id="UP000274822"/>
    </source>
</evidence>
<evidence type="ECO:0000256" key="2">
    <source>
        <dbReference type="SAM" id="MobiDB-lite"/>
    </source>
</evidence>
<proteinExistence type="inferred from homology"/>